<accession>A0ABT5EI92</accession>
<evidence type="ECO:0000313" key="8">
    <source>
        <dbReference type="EMBL" id="MDC0741074.1"/>
    </source>
</evidence>
<evidence type="ECO:0000256" key="6">
    <source>
        <dbReference type="SAM" id="Phobius"/>
    </source>
</evidence>
<sequence>MSAPESAARAAPEKKGPRRAVTLALVGMTLLALLAVTFRLRLDPNVASLLPDQGEAAALRRYVRGFGGGDLAVVLVEGPDPETNTRVAADIATELGKRPSVARAADRIDTSRALDPMLAFRHADPRAMERLRGALTPEGMRARLAESRAMLLAPGSGAAAEMLAADPLRLGQLIYEGADIGAGVRTQPDGAFATDDGKAHLVLVEPRGQALRGEDARRFVSDTEAVLAPHRLAHPEMRLGLTGGHAIAAATESMLTRDLSISSTLAMVLASLVFALIFRRVRALVAVMPPLLLGTVWTAAVAAALPRGLSGIAVAFMSVVVGVGVDTGVHVYAALLEARRAGLAPREAARAARAKTARGVLFAAGTAAAAFGALAFSSIEAMQQLGLLCAAGELLTAVAIVLVTPEVGALLERKPPPPPAPVRWTDAFAWLSGTRRRAALLALVALLPVVAVFLGAAPGLSESIVAVRPKELEPLKVQQAVFDAFGGKRGQWVVLVADRDLEPARVRGDRLAETLSGMKDDVEAVDALTALAPAKETQEARLAARDAQDLPAKANELEKALVETGFAPARFSGALDAMRAPARDLVQIEDLRKGTASILLSRYLGMDEGEHLVALYVRPREVPGATARVEEALRRTDPRAMLTGYARLEVVLRQSLAQDLPKIAGVAAVLVVAALAMSLRRARDVVIAAVVVLCEIAAVLLLVRILGIPLHAYDALVLPVLLGITVDEGMFLLYRARQVDGGIGGPGQPGGQAGAPDVEHDVIRETLRDEGPPVAATALTTATGFAALALCRFDGLRDLGLVGALGSVAGLVVALVVVPAGLRLWKA</sequence>
<evidence type="ECO:0000256" key="5">
    <source>
        <dbReference type="ARBA" id="ARBA00023136"/>
    </source>
</evidence>
<feature type="transmembrane region" description="Helical" evidence="6">
    <location>
        <begin position="357"/>
        <end position="379"/>
    </location>
</feature>
<feature type="transmembrane region" description="Helical" evidence="6">
    <location>
        <begin position="686"/>
        <end position="710"/>
    </location>
</feature>
<gene>
    <name evidence="8" type="ORF">POL67_06930</name>
</gene>
<feature type="transmembrane region" description="Helical" evidence="6">
    <location>
        <begin position="259"/>
        <end position="278"/>
    </location>
</feature>
<reference evidence="8 9" key="1">
    <citation type="submission" date="2022-11" db="EMBL/GenBank/DDBJ databases">
        <title>Minimal conservation of predation-associated metabolite biosynthetic gene clusters underscores biosynthetic potential of Myxococcota including descriptions for ten novel species: Archangium lansinium sp. nov., Myxococcus landrumus sp. nov., Nannocystis bai.</title>
        <authorList>
            <person name="Ahearne A."/>
            <person name="Stevens C."/>
            <person name="Dowd S."/>
        </authorList>
    </citation>
    <scope>NUCLEOTIDE SEQUENCE [LARGE SCALE GENOMIC DNA]</scope>
    <source>
        <strain evidence="8 9">RJM3</strain>
    </source>
</reference>
<dbReference type="PROSITE" id="PS50156">
    <property type="entry name" value="SSD"/>
    <property type="match status" value="1"/>
</dbReference>
<dbReference type="RefSeq" id="WP_271916287.1">
    <property type="nucleotide sequence ID" value="NZ_JAQNDO010000001.1"/>
</dbReference>
<feature type="transmembrane region" description="Helical" evidence="6">
    <location>
        <begin position="20"/>
        <end position="40"/>
    </location>
</feature>
<dbReference type="Pfam" id="PF03176">
    <property type="entry name" value="MMPL"/>
    <property type="match status" value="1"/>
</dbReference>
<feature type="domain" description="SSD" evidence="7">
    <location>
        <begin position="686"/>
        <end position="824"/>
    </location>
</feature>
<feature type="transmembrane region" description="Helical" evidence="6">
    <location>
        <begin position="311"/>
        <end position="336"/>
    </location>
</feature>
<keyword evidence="5 6" id="KW-0472">Membrane</keyword>
<dbReference type="EMBL" id="JAQNDO010000001">
    <property type="protein sequence ID" value="MDC0741074.1"/>
    <property type="molecule type" value="Genomic_DNA"/>
</dbReference>
<evidence type="ECO:0000256" key="2">
    <source>
        <dbReference type="ARBA" id="ARBA00022475"/>
    </source>
</evidence>
<keyword evidence="3 6" id="KW-0812">Transmembrane</keyword>
<feature type="transmembrane region" description="Helical" evidence="6">
    <location>
        <begin position="285"/>
        <end position="305"/>
    </location>
</feature>
<dbReference type="InterPro" id="IPR004869">
    <property type="entry name" value="MMPL_dom"/>
</dbReference>
<evidence type="ECO:0000256" key="1">
    <source>
        <dbReference type="ARBA" id="ARBA00004651"/>
    </source>
</evidence>
<comment type="subcellular location">
    <subcellularLocation>
        <location evidence="1">Cell membrane</location>
        <topology evidence="1">Multi-pass membrane protein</topology>
    </subcellularLocation>
</comment>
<keyword evidence="4 6" id="KW-1133">Transmembrane helix</keyword>
<comment type="caution">
    <text evidence="8">The sequence shown here is derived from an EMBL/GenBank/DDBJ whole genome shotgun (WGS) entry which is preliminary data.</text>
</comment>
<organism evidence="8 9">
    <name type="scientific">Polyangium mundeleinium</name>
    <dbReference type="NCBI Taxonomy" id="2995306"/>
    <lineage>
        <taxon>Bacteria</taxon>
        <taxon>Pseudomonadati</taxon>
        <taxon>Myxococcota</taxon>
        <taxon>Polyangia</taxon>
        <taxon>Polyangiales</taxon>
        <taxon>Polyangiaceae</taxon>
        <taxon>Polyangium</taxon>
    </lineage>
</organism>
<feature type="transmembrane region" description="Helical" evidence="6">
    <location>
        <begin position="385"/>
        <end position="404"/>
    </location>
</feature>
<name>A0ABT5EI92_9BACT</name>
<keyword evidence="2" id="KW-1003">Cell membrane</keyword>
<feature type="transmembrane region" description="Helical" evidence="6">
    <location>
        <begin position="438"/>
        <end position="460"/>
    </location>
</feature>
<dbReference type="PANTHER" id="PTHR33406:SF13">
    <property type="entry name" value="MEMBRANE PROTEIN YDFJ"/>
    <property type="match status" value="1"/>
</dbReference>
<feature type="transmembrane region" description="Helical" evidence="6">
    <location>
        <begin position="716"/>
        <end position="734"/>
    </location>
</feature>
<dbReference type="SUPFAM" id="SSF82866">
    <property type="entry name" value="Multidrug efflux transporter AcrB transmembrane domain"/>
    <property type="match status" value="2"/>
</dbReference>
<protein>
    <submittedName>
        <fullName evidence="8">MMPL family transporter</fullName>
    </submittedName>
</protein>
<dbReference type="InterPro" id="IPR050545">
    <property type="entry name" value="Mycobact_MmpL"/>
</dbReference>
<dbReference type="PANTHER" id="PTHR33406">
    <property type="entry name" value="MEMBRANE PROTEIN MJ1562-RELATED"/>
    <property type="match status" value="1"/>
</dbReference>
<keyword evidence="9" id="KW-1185">Reference proteome</keyword>
<proteinExistence type="predicted"/>
<evidence type="ECO:0000256" key="3">
    <source>
        <dbReference type="ARBA" id="ARBA00022692"/>
    </source>
</evidence>
<evidence type="ECO:0000259" key="7">
    <source>
        <dbReference type="PROSITE" id="PS50156"/>
    </source>
</evidence>
<evidence type="ECO:0000313" key="9">
    <source>
        <dbReference type="Proteomes" id="UP001221411"/>
    </source>
</evidence>
<feature type="transmembrane region" description="Helical" evidence="6">
    <location>
        <begin position="660"/>
        <end position="679"/>
    </location>
</feature>
<dbReference type="InterPro" id="IPR000731">
    <property type="entry name" value="SSD"/>
</dbReference>
<evidence type="ECO:0000256" key="4">
    <source>
        <dbReference type="ARBA" id="ARBA00022989"/>
    </source>
</evidence>
<dbReference type="Gene3D" id="1.20.1640.10">
    <property type="entry name" value="Multidrug efflux transporter AcrB transmembrane domain"/>
    <property type="match status" value="2"/>
</dbReference>
<dbReference type="Proteomes" id="UP001221411">
    <property type="component" value="Unassembled WGS sequence"/>
</dbReference>
<feature type="transmembrane region" description="Helical" evidence="6">
    <location>
        <begin position="799"/>
        <end position="822"/>
    </location>
</feature>